<sequence length="63" mass="6882">MPMPPHNLQNGIQQNPSYGYVTSQSGRGSGPHSMGSHEYPTVTTAHGASHPQQQENFDWCSTQ</sequence>
<dbReference type="AlphaFoldDB" id="A0A1B7NBH4"/>
<dbReference type="EMBL" id="KV448161">
    <property type="protein sequence ID" value="OAX42231.1"/>
    <property type="molecule type" value="Genomic_DNA"/>
</dbReference>
<accession>A0A1B7NBH4</accession>
<evidence type="ECO:0000313" key="2">
    <source>
        <dbReference type="EMBL" id="OAX42231.1"/>
    </source>
</evidence>
<protein>
    <submittedName>
        <fullName evidence="2">Uncharacterized protein</fullName>
    </submittedName>
</protein>
<dbReference type="InParanoid" id="A0A1B7NBH4"/>
<feature type="region of interest" description="Disordered" evidence="1">
    <location>
        <begin position="1"/>
        <end position="63"/>
    </location>
</feature>
<dbReference type="Proteomes" id="UP000092154">
    <property type="component" value="Unassembled WGS sequence"/>
</dbReference>
<evidence type="ECO:0000256" key="1">
    <source>
        <dbReference type="SAM" id="MobiDB-lite"/>
    </source>
</evidence>
<feature type="compositionally biased region" description="Polar residues" evidence="1">
    <location>
        <begin position="7"/>
        <end position="26"/>
    </location>
</feature>
<gene>
    <name evidence="2" type="ORF">K503DRAFT_766961</name>
</gene>
<keyword evidence="3" id="KW-1185">Reference proteome</keyword>
<feature type="compositionally biased region" description="Polar residues" evidence="1">
    <location>
        <begin position="41"/>
        <end position="63"/>
    </location>
</feature>
<evidence type="ECO:0000313" key="3">
    <source>
        <dbReference type="Proteomes" id="UP000092154"/>
    </source>
</evidence>
<proteinExistence type="predicted"/>
<reference evidence="2 3" key="1">
    <citation type="submission" date="2016-06" db="EMBL/GenBank/DDBJ databases">
        <title>Comparative genomics of the ectomycorrhizal sister species Rhizopogon vinicolor and Rhizopogon vesiculosus (Basidiomycota: Boletales) reveals a divergence of the mating type B locus.</title>
        <authorList>
            <consortium name="DOE Joint Genome Institute"/>
            <person name="Mujic A.B."/>
            <person name="Kuo A."/>
            <person name="Tritt A."/>
            <person name="Lipzen A."/>
            <person name="Chen C."/>
            <person name="Johnson J."/>
            <person name="Sharma A."/>
            <person name="Barry K."/>
            <person name="Grigoriev I.V."/>
            <person name="Spatafora J.W."/>
        </authorList>
    </citation>
    <scope>NUCLEOTIDE SEQUENCE [LARGE SCALE GENOMIC DNA]</scope>
    <source>
        <strain evidence="2 3">AM-OR11-026</strain>
    </source>
</reference>
<name>A0A1B7NBH4_9AGAM</name>
<organism evidence="2 3">
    <name type="scientific">Rhizopogon vinicolor AM-OR11-026</name>
    <dbReference type="NCBI Taxonomy" id="1314800"/>
    <lineage>
        <taxon>Eukaryota</taxon>
        <taxon>Fungi</taxon>
        <taxon>Dikarya</taxon>
        <taxon>Basidiomycota</taxon>
        <taxon>Agaricomycotina</taxon>
        <taxon>Agaricomycetes</taxon>
        <taxon>Agaricomycetidae</taxon>
        <taxon>Boletales</taxon>
        <taxon>Suillineae</taxon>
        <taxon>Rhizopogonaceae</taxon>
        <taxon>Rhizopogon</taxon>
    </lineage>
</organism>